<dbReference type="InterPro" id="IPR011990">
    <property type="entry name" value="TPR-like_helical_dom_sf"/>
</dbReference>
<dbReference type="InterPro" id="IPR046960">
    <property type="entry name" value="PPR_At4g14850-like_plant"/>
</dbReference>
<dbReference type="PROSITE" id="PS51375">
    <property type="entry name" value="PPR"/>
    <property type="match status" value="4"/>
</dbReference>
<feature type="repeat" description="PPR" evidence="3">
    <location>
        <begin position="296"/>
        <end position="326"/>
    </location>
</feature>
<accession>A0A834YTB9</accession>
<proteinExistence type="inferred from homology"/>
<dbReference type="Gene3D" id="1.25.40.10">
    <property type="entry name" value="Tetratricopeptide repeat domain"/>
    <property type="match status" value="3"/>
</dbReference>
<dbReference type="Pfam" id="PF20431">
    <property type="entry name" value="E_motif"/>
    <property type="match status" value="1"/>
</dbReference>
<evidence type="ECO:0000256" key="3">
    <source>
        <dbReference type="PROSITE-ProRule" id="PRU00708"/>
    </source>
</evidence>
<keyword evidence="1" id="KW-0677">Repeat</keyword>
<dbReference type="InterPro" id="IPR002885">
    <property type="entry name" value="PPR_rpt"/>
</dbReference>
<feature type="repeat" description="PPR" evidence="3">
    <location>
        <begin position="327"/>
        <end position="361"/>
    </location>
</feature>
<dbReference type="GO" id="GO:0009451">
    <property type="term" value="P:RNA modification"/>
    <property type="evidence" value="ECO:0007669"/>
    <property type="project" value="InterPro"/>
</dbReference>
<dbReference type="FunFam" id="1.25.40.10:FF:000412">
    <property type="entry name" value="Putative pentatricopeptide repeat-containing protein"/>
    <property type="match status" value="1"/>
</dbReference>
<dbReference type="OrthoDB" id="1909720at2759"/>
<dbReference type="InterPro" id="IPR046848">
    <property type="entry name" value="E_motif"/>
</dbReference>
<evidence type="ECO:0000256" key="2">
    <source>
        <dbReference type="ARBA" id="ARBA00061659"/>
    </source>
</evidence>
<dbReference type="Proteomes" id="UP000655225">
    <property type="component" value="Unassembled WGS sequence"/>
</dbReference>
<evidence type="ECO:0000313" key="4">
    <source>
        <dbReference type="EMBL" id="KAF8392288.1"/>
    </source>
</evidence>
<dbReference type="FunFam" id="1.25.40.10:FF:000280">
    <property type="entry name" value="Pentatricopeptide repeat-containing protein"/>
    <property type="match status" value="1"/>
</dbReference>
<dbReference type="NCBIfam" id="TIGR00756">
    <property type="entry name" value="PPR"/>
    <property type="match status" value="5"/>
</dbReference>
<feature type="repeat" description="PPR" evidence="3">
    <location>
        <begin position="428"/>
        <end position="462"/>
    </location>
</feature>
<dbReference type="PANTHER" id="PTHR47926">
    <property type="entry name" value="PENTATRICOPEPTIDE REPEAT-CONTAINING PROTEIN"/>
    <property type="match status" value="1"/>
</dbReference>
<dbReference type="GO" id="GO:0003723">
    <property type="term" value="F:RNA binding"/>
    <property type="evidence" value="ECO:0007669"/>
    <property type="project" value="InterPro"/>
</dbReference>
<feature type="repeat" description="PPR" evidence="3">
    <location>
        <begin position="193"/>
        <end position="227"/>
    </location>
</feature>
<dbReference type="OMA" id="KLAYAVF"/>
<name>A0A834YTB9_TETSI</name>
<dbReference type="Pfam" id="PF13041">
    <property type="entry name" value="PPR_2"/>
    <property type="match status" value="3"/>
</dbReference>
<sequence>MYRYIRGSSRLFNSASISSRTNWDPTVSLTLKHPTLVLLEKCRTRAHLKQILAQMMRSHLTTQTFPMSRLLLFSAISYPENLDMAIILFNHHTPHPNLYIYNTMISALSFSSSQSFALYNSMLGAYIYPDKHTLLSLLKASKYLPEGKQIQCHAIITGVSSYGYLQNSLIKMYSDNGQIGLAHQVFQERLTQDSVSCNIMIVGYAREGYSLEALELFHEMVGLGLDPDEFTMVGLLISCGQLGDTRWGKSVHAWIERRKLVSAWNLILANALLDMYVKCKQMDLARKIFNEFVERDIISWNTIIAGYIKVGELELACTLFDTMPSRDLVSWNTIIAGYAQMGDYPVVRSLFEGMLGENIRPDKVTIVSLICAATEAGALDQGRWIHGWVVRTQMKLDAFLGSALIDMYCKCGSIERAVMVFKGATERDVTLWTTMIAGFAFHGHGSKALELFLEMQEDLIPNRVTFVAVLTACSHSGMVDQGLKIFNSMKDNYGIEPGVEHYGCLVDLLGRAGRLIEAKDVIENMPMKPSRSIWGAVLNACKVHGNVELAETALTELMKLEPEKEGGYVLLSNIYAACGRWSYSDKIREIMEIRGVKKTAGCSTVVVDGIFHEFVTADKRHPRWVEIHSILICLKNEMKSGADISLDFLQSLLDSDVD</sequence>
<dbReference type="EMBL" id="JABCRI010000016">
    <property type="protein sequence ID" value="KAF8392288.1"/>
    <property type="molecule type" value="Genomic_DNA"/>
</dbReference>
<gene>
    <name evidence="4" type="ORF">HHK36_022630</name>
</gene>
<keyword evidence="5" id="KW-1185">Reference proteome</keyword>
<comment type="caution">
    <text evidence="4">The sequence shown here is derived from an EMBL/GenBank/DDBJ whole genome shotgun (WGS) entry which is preliminary data.</text>
</comment>
<reference evidence="4 5" key="1">
    <citation type="submission" date="2020-04" db="EMBL/GenBank/DDBJ databases">
        <title>Plant Genome Project.</title>
        <authorList>
            <person name="Zhang R.-G."/>
        </authorList>
    </citation>
    <scope>NUCLEOTIDE SEQUENCE [LARGE SCALE GENOMIC DNA]</scope>
    <source>
        <strain evidence="4">YNK0</strain>
        <tissue evidence="4">Leaf</tissue>
    </source>
</reference>
<comment type="similarity">
    <text evidence="2">Belongs to the PPR family. PCMP-E subfamily.</text>
</comment>
<dbReference type="FunFam" id="1.25.40.10:FF:000031">
    <property type="entry name" value="Pentatricopeptide repeat-containing protein mitochondrial"/>
    <property type="match status" value="1"/>
</dbReference>
<organism evidence="4 5">
    <name type="scientific">Tetracentron sinense</name>
    <name type="common">Spur-leaf</name>
    <dbReference type="NCBI Taxonomy" id="13715"/>
    <lineage>
        <taxon>Eukaryota</taxon>
        <taxon>Viridiplantae</taxon>
        <taxon>Streptophyta</taxon>
        <taxon>Embryophyta</taxon>
        <taxon>Tracheophyta</taxon>
        <taxon>Spermatophyta</taxon>
        <taxon>Magnoliopsida</taxon>
        <taxon>Trochodendrales</taxon>
        <taxon>Trochodendraceae</taxon>
        <taxon>Tetracentron</taxon>
    </lineage>
</organism>
<evidence type="ECO:0000256" key="1">
    <source>
        <dbReference type="ARBA" id="ARBA00022737"/>
    </source>
</evidence>
<protein>
    <submittedName>
        <fullName evidence="4">Uncharacterized protein</fullName>
    </submittedName>
</protein>
<dbReference type="AlphaFoldDB" id="A0A834YTB9"/>
<evidence type="ECO:0000313" key="5">
    <source>
        <dbReference type="Proteomes" id="UP000655225"/>
    </source>
</evidence>
<dbReference type="PANTHER" id="PTHR47926:SF492">
    <property type="entry name" value="DYW DOMAIN-CONTAINING PROTEIN"/>
    <property type="match status" value="1"/>
</dbReference>
<dbReference type="Pfam" id="PF01535">
    <property type="entry name" value="PPR"/>
    <property type="match status" value="3"/>
</dbReference>